<proteinExistence type="inferred from homology"/>
<dbReference type="STRING" id="673862.BABL1_gene_865"/>
<dbReference type="InterPro" id="IPR020563">
    <property type="entry name" value="X-over_junc_endoDNase_Mg_BS"/>
</dbReference>
<dbReference type="GO" id="GO:0003677">
    <property type="term" value="F:DNA binding"/>
    <property type="evidence" value="ECO:0007669"/>
    <property type="project" value="UniProtKB-KW"/>
</dbReference>
<keyword evidence="7" id="KW-0378">Hydrolase</keyword>
<keyword evidence="5 12" id="KW-0255">Endonuclease</keyword>
<keyword evidence="11" id="KW-0234">DNA repair</keyword>
<evidence type="ECO:0000256" key="3">
    <source>
        <dbReference type="ARBA" id="ARBA00022722"/>
    </source>
</evidence>
<dbReference type="InterPro" id="IPR012337">
    <property type="entry name" value="RNaseH-like_sf"/>
</dbReference>
<keyword evidence="9" id="KW-0238">DNA-binding</keyword>
<organism evidence="12 13">
    <name type="scientific">Candidatus Babela massiliensis</name>
    <dbReference type="NCBI Taxonomy" id="673862"/>
    <lineage>
        <taxon>Bacteria</taxon>
        <taxon>Candidatus Babelota</taxon>
        <taxon>Candidatus Babeliae</taxon>
        <taxon>Candidatus Babeliales</taxon>
        <taxon>Candidatus Babeliaceae</taxon>
        <taxon>Candidatus Babela</taxon>
    </lineage>
</organism>
<dbReference type="InterPro" id="IPR002176">
    <property type="entry name" value="X-over_junc_endoDNase_RuvC"/>
</dbReference>
<keyword evidence="8" id="KW-0460">Magnesium</keyword>
<keyword evidence="6" id="KW-0227">DNA damage</keyword>
<evidence type="ECO:0000256" key="2">
    <source>
        <dbReference type="ARBA" id="ARBA00022490"/>
    </source>
</evidence>
<evidence type="ECO:0000256" key="4">
    <source>
        <dbReference type="ARBA" id="ARBA00022723"/>
    </source>
</evidence>
<dbReference type="InterPro" id="IPR036397">
    <property type="entry name" value="RNaseH_sf"/>
</dbReference>
<sequence>MRVIGIDLGFVTTGFSIVEKREGKIFLLDSGLLSMSSSQSVSYRIGCFYDFFDQKLIEGQIQVISLETPFLGKNVQSFLKLGYLRGLLYLLANKHNLDILEFSPREVKLSITGFGGAEKDQIARVLMRLFPGLQMPKKLDLTDAMAVSLCGLWNSSFKK</sequence>
<reference evidence="12 13" key="1">
    <citation type="journal article" date="2015" name="Biol. Direct">
        <title>Babela massiliensis, a representative of a widespread bacterial phylum with unusual adaptations to parasitism in amoebae.</title>
        <authorList>
            <person name="Pagnier I."/>
            <person name="Yutin N."/>
            <person name="Croce O."/>
            <person name="Makarova K.S."/>
            <person name="Wolf Y.I."/>
            <person name="Benamar S."/>
            <person name="Raoult D."/>
            <person name="Koonin E.V."/>
            <person name="La Scola B."/>
        </authorList>
    </citation>
    <scope>NUCLEOTIDE SEQUENCE [LARGE SCALE GENOMIC DNA]</scope>
    <source>
        <strain evidence="13">BABL1</strain>
    </source>
</reference>
<comment type="similarity">
    <text evidence="1">Belongs to the RuvC family.</text>
</comment>
<dbReference type="RefSeq" id="WP_023790985.1">
    <property type="nucleotide sequence ID" value="NC_023003.1"/>
</dbReference>
<evidence type="ECO:0000256" key="6">
    <source>
        <dbReference type="ARBA" id="ARBA00022763"/>
    </source>
</evidence>
<protein>
    <submittedName>
        <fullName evidence="12">Holliday junction resolvasome endonuclease subunit</fullName>
    </submittedName>
</protein>
<dbReference type="PANTHER" id="PTHR30194:SF3">
    <property type="entry name" value="CROSSOVER JUNCTION ENDODEOXYRIBONUCLEASE RUVC"/>
    <property type="match status" value="1"/>
</dbReference>
<accession>V6DI14</accession>
<keyword evidence="10" id="KW-0233">DNA recombination</keyword>
<dbReference type="KEGG" id="dpb:BABL1_gene_865"/>
<dbReference type="eggNOG" id="COG0817">
    <property type="taxonomic scope" value="Bacteria"/>
</dbReference>
<keyword evidence="13" id="KW-1185">Reference proteome</keyword>
<dbReference type="HOGENOM" id="CLU_091257_3_0_7"/>
<evidence type="ECO:0000256" key="1">
    <source>
        <dbReference type="ARBA" id="ARBA00009518"/>
    </source>
</evidence>
<dbReference type="GO" id="GO:0006281">
    <property type="term" value="P:DNA repair"/>
    <property type="evidence" value="ECO:0007669"/>
    <property type="project" value="UniProtKB-KW"/>
</dbReference>
<keyword evidence="2" id="KW-0963">Cytoplasm</keyword>
<evidence type="ECO:0000313" key="13">
    <source>
        <dbReference type="Proteomes" id="UP000018769"/>
    </source>
</evidence>
<keyword evidence="4" id="KW-0479">Metal-binding</keyword>
<evidence type="ECO:0000256" key="10">
    <source>
        <dbReference type="ARBA" id="ARBA00023172"/>
    </source>
</evidence>
<evidence type="ECO:0000256" key="8">
    <source>
        <dbReference type="ARBA" id="ARBA00022842"/>
    </source>
</evidence>
<dbReference type="SUPFAM" id="SSF53098">
    <property type="entry name" value="Ribonuclease H-like"/>
    <property type="match status" value="1"/>
</dbReference>
<dbReference type="GO" id="GO:0046872">
    <property type="term" value="F:metal ion binding"/>
    <property type="evidence" value="ECO:0007669"/>
    <property type="project" value="UniProtKB-KW"/>
</dbReference>
<evidence type="ECO:0000256" key="7">
    <source>
        <dbReference type="ARBA" id="ARBA00022801"/>
    </source>
</evidence>
<dbReference type="GO" id="GO:0008821">
    <property type="term" value="F:crossover junction DNA endonuclease activity"/>
    <property type="evidence" value="ECO:0007669"/>
    <property type="project" value="InterPro"/>
</dbReference>
<dbReference type="AlphaFoldDB" id="V6DI14"/>
<gene>
    <name evidence="12" type="primary">ruvC</name>
    <name evidence="12" type="ORF">BABL1_gene_865</name>
</gene>
<evidence type="ECO:0000313" key="12">
    <source>
        <dbReference type="EMBL" id="CDK30171.1"/>
    </source>
</evidence>
<keyword evidence="3" id="KW-0540">Nuclease</keyword>
<dbReference type="EMBL" id="HG793133">
    <property type="protein sequence ID" value="CDK30171.1"/>
    <property type="molecule type" value="Genomic_DNA"/>
</dbReference>
<dbReference type="GO" id="GO:0006310">
    <property type="term" value="P:DNA recombination"/>
    <property type="evidence" value="ECO:0007669"/>
    <property type="project" value="UniProtKB-KW"/>
</dbReference>
<evidence type="ECO:0000256" key="5">
    <source>
        <dbReference type="ARBA" id="ARBA00022759"/>
    </source>
</evidence>
<dbReference type="PRINTS" id="PR00696">
    <property type="entry name" value="RSOLVASERUVC"/>
</dbReference>
<evidence type="ECO:0000256" key="9">
    <source>
        <dbReference type="ARBA" id="ARBA00023125"/>
    </source>
</evidence>
<evidence type="ECO:0000256" key="11">
    <source>
        <dbReference type="ARBA" id="ARBA00023204"/>
    </source>
</evidence>
<name>V6DI14_9BACT</name>
<dbReference type="Proteomes" id="UP000018769">
    <property type="component" value="Chromosome I"/>
</dbReference>
<dbReference type="PANTHER" id="PTHR30194">
    <property type="entry name" value="CROSSOVER JUNCTION ENDODEOXYRIBONUCLEASE RUVC"/>
    <property type="match status" value="1"/>
</dbReference>
<dbReference type="Pfam" id="PF02075">
    <property type="entry name" value="RuvC"/>
    <property type="match status" value="1"/>
</dbReference>
<dbReference type="Gene3D" id="3.30.420.10">
    <property type="entry name" value="Ribonuclease H-like superfamily/Ribonuclease H"/>
    <property type="match status" value="1"/>
</dbReference>
<dbReference type="PROSITE" id="PS01321">
    <property type="entry name" value="RUVC"/>
    <property type="match status" value="1"/>
</dbReference>